<dbReference type="EMBL" id="QNRQ01000010">
    <property type="protein sequence ID" value="RBP37077.1"/>
    <property type="molecule type" value="Genomic_DNA"/>
</dbReference>
<dbReference type="Gene3D" id="3.40.1260.10">
    <property type="entry name" value="DsrEFH-like"/>
    <property type="match status" value="1"/>
</dbReference>
<dbReference type="PANTHER" id="PTHR34874">
    <property type="entry name" value="PROTEIN YCHN"/>
    <property type="match status" value="1"/>
</dbReference>
<dbReference type="SUPFAM" id="SSF75169">
    <property type="entry name" value="DsrEFH-like"/>
    <property type="match status" value="1"/>
</dbReference>
<dbReference type="PANTHER" id="PTHR34874:SF1">
    <property type="entry name" value="PROTEIN YCHN"/>
    <property type="match status" value="1"/>
</dbReference>
<comment type="caution">
    <text evidence="1">The sequence shown here is derived from an EMBL/GenBank/DDBJ whole genome shotgun (WGS) entry which is preliminary data.</text>
</comment>
<sequence length="117" mass="12694">MKTLLIINDPPYGTERMYNALRLASALLKDAANHVSVFLMADAVSGCKAGQKTPDGYYNVERMLRRVTNNAQGEVLLCGTCLDARGIKDEEVMPGARRSTMDELAAATVAADKVLVF</sequence>
<protein>
    <submittedName>
        <fullName evidence="1">Uncharacterized protein involved in oxidation of intracellular sulfur</fullName>
    </submittedName>
</protein>
<reference evidence="1 2" key="1">
    <citation type="submission" date="2018-06" db="EMBL/GenBank/DDBJ databases">
        <title>Genomic Encyclopedia of Type Strains, Phase IV (KMG-IV): sequencing the most valuable type-strain genomes for metagenomic binning, comparative biology and taxonomic classification.</title>
        <authorList>
            <person name="Goeker M."/>
        </authorList>
    </citation>
    <scope>NUCLEOTIDE SEQUENCE [LARGE SCALE GENOMIC DNA]</scope>
    <source>
        <strain evidence="1 2">DSM 25520</strain>
    </source>
</reference>
<dbReference type="RefSeq" id="WP_033472278.1">
    <property type="nucleotide sequence ID" value="NZ_JACCEU010000003.1"/>
</dbReference>
<proteinExistence type="predicted"/>
<evidence type="ECO:0000313" key="2">
    <source>
        <dbReference type="Proteomes" id="UP000253628"/>
    </source>
</evidence>
<accession>A0A366H4X1</accession>
<dbReference type="InterPro" id="IPR003787">
    <property type="entry name" value="Sulphur_relay_DsrE/F-like"/>
</dbReference>
<dbReference type="Proteomes" id="UP000253628">
    <property type="component" value="Unassembled WGS sequence"/>
</dbReference>
<dbReference type="Pfam" id="PF02635">
    <property type="entry name" value="DsrE"/>
    <property type="match status" value="1"/>
</dbReference>
<organism evidence="1 2">
    <name type="scientific">Eoetvoesiella caeni</name>
    <dbReference type="NCBI Taxonomy" id="645616"/>
    <lineage>
        <taxon>Bacteria</taxon>
        <taxon>Pseudomonadati</taxon>
        <taxon>Pseudomonadota</taxon>
        <taxon>Betaproteobacteria</taxon>
        <taxon>Burkholderiales</taxon>
        <taxon>Alcaligenaceae</taxon>
        <taxon>Eoetvoesiella</taxon>
    </lineage>
</organism>
<dbReference type="AlphaFoldDB" id="A0A366H4X1"/>
<name>A0A366H4X1_9BURK</name>
<dbReference type="InterPro" id="IPR027396">
    <property type="entry name" value="DsrEFH-like"/>
</dbReference>
<gene>
    <name evidence="1" type="ORF">DFR37_11024</name>
</gene>
<dbReference type="OrthoDB" id="9812053at2"/>
<keyword evidence="2" id="KW-1185">Reference proteome</keyword>
<dbReference type="GO" id="GO:0005829">
    <property type="term" value="C:cytosol"/>
    <property type="evidence" value="ECO:0007669"/>
    <property type="project" value="TreeGrafter"/>
</dbReference>
<evidence type="ECO:0000313" key="1">
    <source>
        <dbReference type="EMBL" id="RBP37077.1"/>
    </source>
</evidence>